<dbReference type="AlphaFoldDB" id="A0A4S1WUP6"/>
<dbReference type="OrthoDB" id="9811332at2"/>
<proteinExistence type="predicted"/>
<gene>
    <name evidence="1" type="ORF">E5A74_04880</name>
</gene>
<accession>A0A4S1WUP6</accession>
<reference evidence="1 2" key="1">
    <citation type="submission" date="2019-04" db="EMBL/GenBank/DDBJ databases">
        <title>Sphingomonas psychrotolerans sp. nov., isolated from soil in the Tianshan Mountains, Xinjiang, China.</title>
        <authorList>
            <person name="Luo Y."/>
            <person name="Sheng H."/>
        </authorList>
    </citation>
    <scope>NUCLEOTIDE SEQUENCE [LARGE SCALE GENOMIC DNA]</scope>
    <source>
        <strain evidence="1 2">KIS18-15</strain>
    </source>
</reference>
<dbReference type="InterPro" id="IPR029063">
    <property type="entry name" value="SAM-dependent_MTases_sf"/>
</dbReference>
<dbReference type="EMBL" id="SRXU01000001">
    <property type="protein sequence ID" value="TGX46485.1"/>
    <property type="molecule type" value="Genomic_DNA"/>
</dbReference>
<keyword evidence="2" id="KW-1185">Reference proteome</keyword>
<dbReference type="Gene3D" id="3.40.50.150">
    <property type="entry name" value="Vaccinia Virus protein VP39"/>
    <property type="match status" value="1"/>
</dbReference>
<evidence type="ECO:0000313" key="2">
    <source>
        <dbReference type="Proteomes" id="UP000309848"/>
    </source>
</evidence>
<comment type="caution">
    <text evidence="1">The sequence shown here is derived from an EMBL/GenBank/DDBJ whole genome shotgun (WGS) entry which is preliminary data.</text>
</comment>
<organism evidence="1 2">
    <name type="scientific">Sphingomonas naasensis</name>
    <dbReference type="NCBI Taxonomy" id="1344951"/>
    <lineage>
        <taxon>Bacteria</taxon>
        <taxon>Pseudomonadati</taxon>
        <taxon>Pseudomonadota</taxon>
        <taxon>Alphaproteobacteria</taxon>
        <taxon>Sphingomonadales</taxon>
        <taxon>Sphingomonadaceae</taxon>
        <taxon>Sphingomonas</taxon>
    </lineage>
</organism>
<sequence>MLKKLLEPRIWRRIYRERMGEPVLYNLASVFVLLFGNVVRKIDYDLVPRQPYAFGLQKAFEFAAAERERLGVGRLVFIEFGVASGAGLLNICRVSEALSRHYGMPARVIGFDTGAGMPPPVDYRDHPEKYLDGDFVPHNSDALQQSLPGNAHLIYGPIAETVGSLDTQLEPGDVIGFVSVDVDYWSSTIDCLKLFDNEKLVFLPRTPVYFDDVNNIDHSIFAGELLAINEFNESHDRAKLSKMNQIRNWRIFKNALWLDQLYWYLDLSHRYFTRDYHADRARTKLSNPYLGMKSEHHVGD</sequence>
<protein>
    <submittedName>
        <fullName evidence="1">Uncharacterized protein</fullName>
    </submittedName>
</protein>
<dbReference type="Proteomes" id="UP000309848">
    <property type="component" value="Unassembled WGS sequence"/>
</dbReference>
<evidence type="ECO:0000313" key="1">
    <source>
        <dbReference type="EMBL" id="TGX46485.1"/>
    </source>
</evidence>
<dbReference type="RefSeq" id="WP_135983097.1">
    <property type="nucleotide sequence ID" value="NZ_JAASQM010000001.1"/>
</dbReference>
<name>A0A4S1WUP6_9SPHN</name>